<dbReference type="SUPFAM" id="SSF102705">
    <property type="entry name" value="NIF3 (NGG1p interacting factor 3)-like"/>
    <property type="match status" value="1"/>
</dbReference>
<proteinExistence type="inferred from homology"/>
<accession>D1W316</accession>
<evidence type="ECO:0000313" key="7">
    <source>
        <dbReference type="Proteomes" id="UP000005283"/>
    </source>
</evidence>
<evidence type="ECO:0000313" key="6">
    <source>
        <dbReference type="EMBL" id="EFA93073.1"/>
    </source>
</evidence>
<comment type="caution">
    <text evidence="6">The sequence shown here is derived from an EMBL/GenBank/DDBJ whole genome shotgun (WGS) entry which is preliminary data.</text>
</comment>
<keyword evidence="4 5" id="KW-0479">Metal-binding</keyword>
<dbReference type="InterPro" id="IPR036069">
    <property type="entry name" value="DUF34/NIF3_sf"/>
</dbReference>
<dbReference type="PANTHER" id="PTHR13799">
    <property type="entry name" value="NGG1 INTERACTING FACTOR 3"/>
    <property type="match status" value="1"/>
</dbReference>
<dbReference type="STRING" id="679190.HMPREF0650_0459"/>
<organism evidence="6 7">
    <name type="scientific">Hoylesella buccalis ATCC 35310</name>
    <dbReference type="NCBI Taxonomy" id="679190"/>
    <lineage>
        <taxon>Bacteria</taxon>
        <taxon>Pseudomonadati</taxon>
        <taxon>Bacteroidota</taxon>
        <taxon>Bacteroidia</taxon>
        <taxon>Bacteroidales</taxon>
        <taxon>Prevotellaceae</taxon>
        <taxon>Hoylesella</taxon>
    </lineage>
</organism>
<dbReference type="FunFam" id="3.40.1390.30:FF:000001">
    <property type="entry name" value="GTP cyclohydrolase 1 type 2"/>
    <property type="match status" value="1"/>
</dbReference>
<dbReference type="NCBIfam" id="TIGR00486">
    <property type="entry name" value="YbgI_SA1388"/>
    <property type="match status" value="1"/>
</dbReference>
<dbReference type="PANTHER" id="PTHR13799:SF14">
    <property type="entry name" value="GTP CYCLOHYDROLASE 1 TYPE 2 HOMOLOG"/>
    <property type="match status" value="1"/>
</dbReference>
<evidence type="ECO:0000256" key="3">
    <source>
        <dbReference type="ARBA" id="ARBA00022112"/>
    </source>
</evidence>
<name>D1W316_9BACT</name>
<feature type="binding site" evidence="5">
    <location>
        <position position="82"/>
    </location>
    <ligand>
        <name>a divalent metal cation</name>
        <dbReference type="ChEBI" id="CHEBI:60240"/>
        <label>1</label>
    </ligand>
</feature>
<dbReference type="InterPro" id="IPR002678">
    <property type="entry name" value="DUF34/NIF3"/>
</dbReference>
<sequence>MFAVKTLSLQQLNNIGSVKIIEVLNALERFAPLPLQADYDNAGLQVGLTEAELSGALLCLDVTEQVVDEAVALGCNLIVAHHPLIFRRLSCISDQNYVQRTVMKAIRHNVAIVAMHTNLDSAKGGVNYKIAEKMGLQNLSFIGKTQLVDGVEGGEGVVGSFAEPMAADDFIMMLKREFDVECVQANQLLRRPIKTVAMCGGSGSFLLKDALQAGADAFVTGEMGYHEFFDMEQRIQLAVIGHYQSEQYTIELLKQVIEEQCPGAECHLTNINTNPIIYL</sequence>
<dbReference type="EMBL" id="ADEG01000013">
    <property type="protein sequence ID" value="EFA93073.1"/>
    <property type="molecule type" value="Genomic_DNA"/>
</dbReference>
<comment type="subunit">
    <text evidence="2">Homohexamer.</text>
</comment>
<dbReference type="Gene3D" id="3.40.1390.30">
    <property type="entry name" value="NIF3 (NGG1p interacting factor 3)-like"/>
    <property type="match status" value="2"/>
</dbReference>
<feature type="binding site" evidence="5">
    <location>
        <position position="246"/>
    </location>
    <ligand>
        <name>a divalent metal cation</name>
        <dbReference type="ChEBI" id="CHEBI:60240"/>
        <label>1</label>
    </ligand>
</feature>
<evidence type="ECO:0000256" key="5">
    <source>
        <dbReference type="PIRSR" id="PIRSR602678-1"/>
    </source>
</evidence>
<protein>
    <recommendedName>
        <fullName evidence="3">GTP cyclohydrolase 1 type 2 homolog</fullName>
    </recommendedName>
</protein>
<feature type="binding site" evidence="5">
    <location>
        <position position="242"/>
    </location>
    <ligand>
        <name>a divalent metal cation</name>
        <dbReference type="ChEBI" id="CHEBI:60240"/>
        <label>1</label>
    </ligand>
</feature>
<dbReference type="GO" id="GO:0046872">
    <property type="term" value="F:metal ion binding"/>
    <property type="evidence" value="ECO:0007669"/>
    <property type="project" value="UniProtKB-KW"/>
</dbReference>
<dbReference type="Pfam" id="PF01784">
    <property type="entry name" value="DUF34_NIF3"/>
    <property type="match status" value="1"/>
</dbReference>
<reference evidence="6 7" key="1">
    <citation type="submission" date="2009-12" db="EMBL/GenBank/DDBJ databases">
        <title>Genome Sequence of Prevotella buccalis ATCC 35310.</title>
        <authorList>
            <person name="Durkin A.S."/>
            <person name="Madupu R."/>
            <person name="Torralba M."/>
            <person name="Methe B."/>
            <person name="Sutton G."/>
            <person name="Strausberg R.L."/>
            <person name="Nelson K.E."/>
        </authorList>
    </citation>
    <scope>NUCLEOTIDE SEQUENCE [LARGE SCALE GENOMIC DNA]</scope>
    <source>
        <strain evidence="6 7">ATCC 35310</strain>
    </source>
</reference>
<evidence type="ECO:0000256" key="4">
    <source>
        <dbReference type="ARBA" id="ARBA00022723"/>
    </source>
</evidence>
<dbReference type="AlphaFoldDB" id="D1W316"/>
<dbReference type="eggNOG" id="COG0327">
    <property type="taxonomic scope" value="Bacteria"/>
</dbReference>
<dbReference type="Proteomes" id="UP000005283">
    <property type="component" value="Unassembled WGS sequence"/>
</dbReference>
<keyword evidence="7" id="KW-1185">Reference proteome</keyword>
<gene>
    <name evidence="6" type="ORF">HMPREF0650_0459</name>
</gene>
<evidence type="ECO:0000256" key="2">
    <source>
        <dbReference type="ARBA" id="ARBA00011643"/>
    </source>
</evidence>
<feature type="binding site" evidence="5">
    <location>
        <position position="81"/>
    </location>
    <ligand>
        <name>a divalent metal cation</name>
        <dbReference type="ChEBI" id="CHEBI:60240"/>
        <label>1</label>
    </ligand>
</feature>
<dbReference type="GO" id="GO:0005737">
    <property type="term" value="C:cytoplasm"/>
    <property type="evidence" value="ECO:0007669"/>
    <property type="project" value="TreeGrafter"/>
</dbReference>
<feature type="binding site" evidence="5">
    <location>
        <position position="120"/>
    </location>
    <ligand>
        <name>a divalent metal cation</name>
        <dbReference type="ChEBI" id="CHEBI:60240"/>
        <label>1</label>
    </ligand>
</feature>
<comment type="similarity">
    <text evidence="1">Belongs to the GTP cyclohydrolase I type 2/NIF3 family.</text>
</comment>
<evidence type="ECO:0000256" key="1">
    <source>
        <dbReference type="ARBA" id="ARBA00006964"/>
    </source>
</evidence>